<keyword evidence="2" id="KW-1185">Reference proteome</keyword>
<accession>A0ABN9W9I7</accession>
<reference evidence="1" key="1">
    <citation type="submission" date="2023-10" db="EMBL/GenBank/DDBJ databases">
        <authorList>
            <person name="Chen Y."/>
            <person name="Shah S."/>
            <person name="Dougan E. K."/>
            <person name="Thang M."/>
            <person name="Chan C."/>
        </authorList>
    </citation>
    <scope>NUCLEOTIDE SEQUENCE [LARGE SCALE GENOMIC DNA]</scope>
</reference>
<sequence>MASQLPAHFVFATLVPWSSPQRPSKLATLLDSAPGGHRDAQGIESLASECGSLLVPCTFETRYEKRMMKKLLKQLEPFSDFCAFVLQLREVPGEMSREYVQKVMAPHDALLLSVPTLWCWIPVTLRIGCCRLSTKTRLGSKRMRGVQRR</sequence>
<organism evidence="1 2">
    <name type="scientific">Prorocentrum cordatum</name>
    <dbReference type="NCBI Taxonomy" id="2364126"/>
    <lineage>
        <taxon>Eukaryota</taxon>
        <taxon>Sar</taxon>
        <taxon>Alveolata</taxon>
        <taxon>Dinophyceae</taxon>
        <taxon>Prorocentrales</taxon>
        <taxon>Prorocentraceae</taxon>
        <taxon>Prorocentrum</taxon>
    </lineage>
</organism>
<protein>
    <submittedName>
        <fullName evidence="1">Uncharacterized protein</fullName>
    </submittedName>
</protein>
<name>A0ABN9W9I7_9DINO</name>
<dbReference type="EMBL" id="CAUYUJ010018349">
    <property type="protein sequence ID" value="CAK0882882.1"/>
    <property type="molecule type" value="Genomic_DNA"/>
</dbReference>
<comment type="caution">
    <text evidence="1">The sequence shown here is derived from an EMBL/GenBank/DDBJ whole genome shotgun (WGS) entry which is preliminary data.</text>
</comment>
<evidence type="ECO:0000313" key="2">
    <source>
        <dbReference type="Proteomes" id="UP001189429"/>
    </source>
</evidence>
<evidence type="ECO:0000313" key="1">
    <source>
        <dbReference type="EMBL" id="CAK0882882.1"/>
    </source>
</evidence>
<dbReference type="Proteomes" id="UP001189429">
    <property type="component" value="Unassembled WGS sequence"/>
</dbReference>
<gene>
    <name evidence="1" type="ORF">PCOR1329_LOCUS65268</name>
</gene>
<proteinExistence type="predicted"/>